<feature type="transmembrane region" description="Helical" evidence="7">
    <location>
        <begin position="27"/>
        <end position="45"/>
    </location>
</feature>
<evidence type="ECO:0000256" key="4">
    <source>
        <dbReference type="ARBA" id="ARBA00022989"/>
    </source>
</evidence>
<dbReference type="PANTHER" id="PTHR32309:SF13">
    <property type="entry name" value="FERRIC ENTEROBACTIN TRANSPORT PROTEIN FEPE"/>
    <property type="match status" value="1"/>
</dbReference>
<evidence type="ECO:0000256" key="3">
    <source>
        <dbReference type="ARBA" id="ARBA00022692"/>
    </source>
</evidence>
<dbReference type="GO" id="GO:0004713">
    <property type="term" value="F:protein tyrosine kinase activity"/>
    <property type="evidence" value="ECO:0007669"/>
    <property type="project" value="TreeGrafter"/>
</dbReference>
<comment type="caution">
    <text evidence="10">The sequence shown here is derived from an EMBL/GenBank/DDBJ whole genome shotgun (WGS) entry which is preliminary data.</text>
</comment>
<dbReference type="GO" id="GO:0005886">
    <property type="term" value="C:plasma membrane"/>
    <property type="evidence" value="ECO:0007669"/>
    <property type="project" value="UniProtKB-SubCell"/>
</dbReference>
<dbReference type="AlphaFoldDB" id="A0A1C0B5Y0"/>
<evidence type="ECO:0000313" key="10">
    <source>
        <dbReference type="EMBL" id="OCL98566.1"/>
    </source>
</evidence>
<dbReference type="InterPro" id="IPR050445">
    <property type="entry name" value="Bact_polysacc_biosynth/exp"/>
</dbReference>
<evidence type="ECO:0000256" key="6">
    <source>
        <dbReference type="SAM" id="Coils"/>
    </source>
</evidence>
<keyword evidence="4 7" id="KW-1133">Transmembrane helix</keyword>
<dbReference type="Proteomes" id="UP000093281">
    <property type="component" value="Unassembled WGS sequence"/>
</dbReference>
<keyword evidence="5 7" id="KW-0472">Membrane</keyword>
<feature type="domain" description="Polysaccharide chain length determinant N-terminal" evidence="8">
    <location>
        <begin position="10"/>
        <end position="63"/>
    </location>
</feature>
<dbReference type="EC" id="2.7.10.-" evidence="10"/>
<dbReference type="EMBL" id="LCUJ01000005">
    <property type="protein sequence ID" value="OCL98566.1"/>
    <property type="molecule type" value="Genomic_DNA"/>
</dbReference>
<reference evidence="11" key="1">
    <citation type="submission" date="2015-05" db="EMBL/GenBank/DDBJ databases">
        <authorList>
            <person name="Rovetto F."/>
            <person name="Cocolin L."/>
            <person name="Illeghems K."/>
            <person name="Van Nieuwerburgh F."/>
            <person name="Houf K."/>
        </authorList>
    </citation>
    <scope>NUCLEOTIDE SEQUENCE [LARGE SCALE GENOMIC DNA]</scope>
    <source>
        <strain evidence="11">DU22</strain>
    </source>
</reference>
<feature type="transmembrane region" description="Helical" evidence="7">
    <location>
        <begin position="335"/>
        <end position="358"/>
    </location>
</feature>
<keyword evidence="10" id="KW-0808">Transferase</keyword>
<evidence type="ECO:0000256" key="2">
    <source>
        <dbReference type="ARBA" id="ARBA00022475"/>
    </source>
</evidence>
<keyword evidence="3 7" id="KW-0812">Transmembrane</keyword>
<sequence>MQENRYIQEDEIDLRELFKIIWDKKNFIILFTLVVTILAGIYAYSKTPIYEAKSIVRIGYIGEQIVEPSNIIEQKLKIIFNVDNPQDSEEAIVTKIAVVKNVQNFIEISTESFSNEQAINKNKEVIEFLQKEYKHKIDEFILKTNINIKNIEDKIKYALDVEKIDLQKNINKIKEQKLVRVEKEIDLLKNVELKAINKKLEFNQQKLKEYQNDANRISKQISNDNTQNMLMSIQLLNTQNLILNIQNTIENLIKERENLTNLKLKDLEKNKENILNDEIKNAEIELNINFEKKLEDLNNSLVLEKLKLTNDRVKNSNIIGEIITNDFPVKPKKKLIVAVAFVTGFIISIFLVFLFNFIKQYRNEATY</sequence>
<gene>
    <name evidence="10" type="primary">etk</name>
    <name evidence="10" type="ORF">AAX29_01479</name>
</gene>
<dbReference type="Pfam" id="PF02706">
    <property type="entry name" value="Wzz"/>
    <property type="match status" value="1"/>
</dbReference>
<dbReference type="RefSeq" id="WP_066186666.1">
    <property type="nucleotide sequence ID" value="NZ_LCUJ01000005.1"/>
</dbReference>
<feature type="coiled-coil region" evidence="6">
    <location>
        <begin position="171"/>
        <end position="285"/>
    </location>
</feature>
<proteinExistence type="predicted"/>
<evidence type="ECO:0000259" key="9">
    <source>
        <dbReference type="Pfam" id="PF13807"/>
    </source>
</evidence>
<keyword evidence="10" id="KW-0418">Kinase</keyword>
<name>A0A1C0B5Y0_9BACT</name>
<dbReference type="InterPro" id="IPR003856">
    <property type="entry name" value="LPS_length_determ_N"/>
</dbReference>
<protein>
    <submittedName>
        <fullName evidence="10">Tyrosine-protein kinase etk</fullName>
        <ecNumber evidence="10">2.7.10.-</ecNumber>
    </submittedName>
</protein>
<keyword evidence="6" id="KW-0175">Coiled coil</keyword>
<evidence type="ECO:0000259" key="8">
    <source>
        <dbReference type="Pfam" id="PF02706"/>
    </source>
</evidence>
<evidence type="ECO:0000313" key="11">
    <source>
        <dbReference type="Proteomes" id="UP000093281"/>
    </source>
</evidence>
<evidence type="ECO:0000256" key="5">
    <source>
        <dbReference type="ARBA" id="ARBA00023136"/>
    </source>
</evidence>
<dbReference type="PANTHER" id="PTHR32309">
    <property type="entry name" value="TYROSINE-PROTEIN KINASE"/>
    <property type="match status" value="1"/>
</dbReference>
<dbReference type="InterPro" id="IPR032807">
    <property type="entry name" value="GNVR"/>
</dbReference>
<dbReference type="Pfam" id="PF13807">
    <property type="entry name" value="GNVR"/>
    <property type="match status" value="1"/>
</dbReference>
<feature type="domain" description="Tyrosine-protein kinase G-rich" evidence="9">
    <location>
        <begin position="304"/>
        <end position="354"/>
    </location>
</feature>
<accession>A0A1C0B5Y0</accession>
<dbReference type="OrthoDB" id="5349172at2"/>
<comment type="subcellular location">
    <subcellularLocation>
        <location evidence="1">Cell membrane</location>
        <topology evidence="1">Multi-pass membrane protein</topology>
    </subcellularLocation>
</comment>
<evidence type="ECO:0000256" key="1">
    <source>
        <dbReference type="ARBA" id="ARBA00004651"/>
    </source>
</evidence>
<keyword evidence="2" id="KW-1003">Cell membrane</keyword>
<organism evidence="10 11">
    <name type="scientific">Aliarcobacter thereius</name>
    <dbReference type="NCBI Taxonomy" id="544718"/>
    <lineage>
        <taxon>Bacteria</taxon>
        <taxon>Pseudomonadati</taxon>
        <taxon>Campylobacterota</taxon>
        <taxon>Epsilonproteobacteria</taxon>
        <taxon>Campylobacterales</taxon>
        <taxon>Arcobacteraceae</taxon>
        <taxon>Aliarcobacter</taxon>
    </lineage>
</organism>
<evidence type="ECO:0000256" key="7">
    <source>
        <dbReference type="SAM" id="Phobius"/>
    </source>
</evidence>